<accession>A0A517SZV8</accession>
<evidence type="ECO:0000313" key="12">
    <source>
        <dbReference type="Proteomes" id="UP000315003"/>
    </source>
</evidence>
<dbReference type="GO" id="GO:0019303">
    <property type="term" value="P:D-ribose catabolic process"/>
    <property type="evidence" value="ECO:0007669"/>
    <property type="project" value="UniProtKB-UniRule"/>
</dbReference>
<keyword evidence="12" id="KW-1185">Reference proteome</keyword>
<evidence type="ECO:0000256" key="2">
    <source>
        <dbReference type="ARBA" id="ARBA00022723"/>
    </source>
</evidence>
<evidence type="ECO:0000259" key="10">
    <source>
        <dbReference type="Pfam" id="PF00294"/>
    </source>
</evidence>
<feature type="binding site" evidence="9">
    <location>
        <position position="296"/>
    </location>
    <ligand>
        <name>ATP</name>
        <dbReference type="ChEBI" id="CHEBI:30616"/>
    </ligand>
</feature>
<feature type="binding site" evidence="9">
    <location>
        <position position="266"/>
    </location>
    <ligand>
        <name>K(+)</name>
        <dbReference type="ChEBI" id="CHEBI:29103"/>
    </ligand>
</feature>
<comment type="similarity">
    <text evidence="9">Belongs to the carbohydrate kinase PfkB family. Ribokinase subfamily.</text>
</comment>
<comment type="function">
    <text evidence="9">Catalyzes the phosphorylation of ribose at O-5 in a reaction requiring ATP and magnesium. The resulting D-ribose-5-phosphate can then be used either for sythesis of nucleotides, histidine, and tryptophan, or as a component of the pentose phosphate pathway.</text>
</comment>
<dbReference type="EMBL" id="CP036272">
    <property type="protein sequence ID" value="QDT61686.1"/>
    <property type="molecule type" value="Genomic_DNA"/>
</dbReference>
<dbReference type="GO" id="GO:0005524">
    <property type="term" value="F:ATP binding"/>
    <property type="evidence" value="ECO:0007669"/>
    <property type="project" value="UniProtKB-UniRule"/>
</dbReference>
<comment type="caution">
    <text evidence="9">Lacks conserved residue(s) required for the propagation of feature annotation.</text>
</comment>
<feature type="domain" description="Carbohydrate kinase PfkB" evidence="10">
    <location>
        <begin position="12"/>
        <end position="310"/>
    </location>
</feature>
<comment type="pathway">
    <text evidence="9">Carbohydrate metabolism; D-ribose degradation; D-ribose 5-phosphate from beta-D-ribopyranose: step 2/2.</text>
</comment>
<feature type="binding site" evidence="9">
    <location>
        <position position="272"/>
    </location>
    <ligand>
        <name>substrate</name>
    </ligand>
</feature>
<dbReference type="InterPro" id="IPR011611">
    <property type="entry name" value="PfkB_dom"/>
</dbReference>
<dbReference type="GO" id="GO:0046872">
    <property type="term" value="F:metal ion binding"/>
    <property type="evidence" value="ECO:0007669"/>
    <property type="project" value="UniProtKB-KW"/>
</dbReference>
<dbReference type="AlphaFoldDB" id="A0A517SZV8"/>
<name>A0A517SZV8_9BACT</name>
<evidence type="ECO:0000256" key="4">
    <source>
        <dbReference type="ARBA" id="ARBA00022777"/>
    </source>
</evidence>
<feature type="binding site" evidence="9">
    <location>
        <begin position="21"/>
        <end position="23"/>
    </location>
    <ligand>
        <name>substrate</name>
    </ligand>
</feature>
<evidence type="ECO:0000256" key="7">
    <source>
        <dbReference type="ARBA" id="ARBA00022958"/>
    </source>
</evidence>
<comment type="subcellular location">
    <subcellularLocation>
        <location evidence="9">Cytoplasm</location>
    </subcellularLocation>
</comment>
<feature type="binding site" evidence="9">
    <location>
        <position position="150"/>
    </location>
    <ligand>
        <name>substrate</name>
    </ligand>
</feature>
<keyword evidence="7 9" id="KW-0630">Potassium</keyword>
<proteinExistence type="inferred from homology"/>
<comment type="subunit">
    <text evidence="9">Homodimer.</text>
</comment>
<feature type="binding site" evidence="9">
    <location>
        <position position="305"/>
    </location>
    <ligand>
        <name>K(+)</name>
        <dbReference type="ChEBI" id="CHEBI:29103"/>
    </ligand>
</feature>
<keyword evidence="6 9" id="KW-0460">Magnesium</keyword>
<keyword evidence="8 9" id="KW-0119">Carbohydrate metabolism</keyword>
<feature type="binding site" evidence="9">
    <location>
        <position position="268"/>
    </location>
    <ligand>
        <name>K(+)</name>
        <dbReference type="ChEBI" id="CHEBI:29103"/>
    </ligand>
</feature>
<feature type="binding site" evidence="9">
    <location>
        <begin position="240"/>
        <end position="245"/>
    </location>
    <ligand>
        <name>ATP</name>
        <dbReference type="ChEBI" id="CHEBI:30616"/>
    </ligand>
</feature>
<feature type="binding site" evidence="9">
    <location>
        <position position="307"/>
    </location>
    <ligand>
        <name>K(+)</name>
        <dbReference type="ChEBI" id="CHEBI:29103"/>
    </ligand>
</feature>
<dbReference type="PRINTS" id="PR00990">
    <property type="entry name" value="RIBOKINASE"/>
</dbReference>
<keyword evidence="3 9" id="KW-0547">Nucleotide-binding</keyword>
<dbReference type="InterPro" id="IPR029056">
    <property type="entry name" value="Ribokinase-like"/>
</dbReference>
<dbReference type="GO" id="GO:0004747">
    <property type="term" value="F:ribokinase activity"/>
    <property type="evidence" value="ECO:0007669"/>
    <property type="project" value="UniProtKB-UniRule"/>
</dbReference>
<sequence length="314" mass="32674">MLAQDSPDMTNAKIVVLGSINMDLIARCHALPLAGQTLTATGFQQIRGGKGANQAVAASLVGSSVRMLGRVGEDGLAASLIDELKQDGVHCSQVLPTPNVSSGLAMITVSDDAENQIVVIPGANAHVDAATVDQFADVISMGDVLLLQLEIPLPAVLRAKEIAQAAGVRVILDPAPIPATPLPADLFEVDLICPNETEALEIVGRHAKQNATAAQPQEITAWQNVAEQLHQQGSRNVIITLGKQGVLFFDGNQHQHLSAQPVDAIDTTCAGDAFAGALAAKWAATNDLIKAIEFGNQIAALSTTATGLTALRTE</sequence>
<dbReference type="Proteomes" id="UP000315003">
    <property type="component" value="Chromosome"/>
</dbReference>
<dbReference type="EC" id="2.7.1.15" evidence="9"/>
<feature type="binding site" evidence="9">
    <location>
        <position position="302"/>
    </location>
    <ligand>
        <name>K(+)</name>
        <dbReference type="ChEBI" id="CHEBI:29103"/>
    </ligand>
</feature>
<reference evidence="11 12" key="1">
    <citation type="submission" date="2019-02" db="EMBL/GenBank/DDBJ databases">
        <title>Deep-cultivation of Planctomycetes and their phenomic and genomic characterization uncovers novel biology.</title>
        <authorList>
            <person name="Wiegand S."/>
            <person name="Jogler M."/>
            <person name="Boedeker C."/>
            <person name="Pinto D."/>
            <person name="Vollmers J."/>
            <person name="Rivas-Marin E."/>
            <person name="Kohn T."/>
            <person name="Peeters S.H."/>
            <person name="Heuer A."/>
            <person name="Rast P."/>
            <person name="Oberbeckmann S."/>
            <person name="Bunk B."/>
            <person name="Jeske O."/>
            <person name="Meyerdierks A."/>
            <person name="Storesund J.E."/>
            <person name="Kallscheuer N."/>
            <person name="Luecker S."/>
            <person name="Lage O.M."/>
            <person name="Pohl T."/>
            <person name="Merkel B.J."/>
            <person name="Hornburger P."/>
            <person name="Mueller R.-W."/>
            <person name="Bruemmer F."/>
            <person name="Labrenz M."/>
            <person name="Spormann A.M."/>
            <person name="Op den Camp H."/>
            <person name="Overmann J."/>
            <person name="Amann R."/>
            <person name="Jetten M.S.M."/>
            <person name="Mascher T."/>
            <person name="Medema M.H."/>
            <person name="Devos D.P."/>
            <person name="Kaster A.-K."/>
            <person name="Ovreas L."/>
            <person name="Rohde M."/>
            <person name="Galperin M.Y."/>
            <person name="Jogler C."/>
        </authorList>
    </citation>
    <scope>NUCLEOTIDE SEQUENCE [LARGE SCALE GENOMIC DNA]</scope>
    <source>
        <strain evidence="11 12">SV_7m_r</strain>
    </source>
</reference>
<dbReference type="PANTHER" id="PTHR10584:SF166">
    <property type="entry name" value="RIBOKINASE"/>
    <property type="match status" value="1"/>
</dbReference>
<gene>
    <name evidence="11" type="primary">rbsK_2</name>
    <name evidence="9" type="synonym">rbsK</name>
    <name evidence="11" type="ORF">SV7mr_42250</name>
</gene>
<comment type="activity regulation">
    <text evidence="9">Activated by a monovalent cation that binds near, but not in, the active site. The most likely occupant of the site in vivo is potassium. Ion binding induces a conformational change that may alter substrate affinity.</text>
</comment>
<dbReference type="InterPro" id="IPR011877">
    <property type="entry name" value="Ribokinase"/>
</dbReference>
<dbReference type="OrthoDB" id="9775849at2"/>
<dbReference type="CDD" id="cd01174">
    <property type="entry name" value="ribokinase"/>
    <property type="match status" value="1"/>
</dbReference>
<feature type="active site" description="Proton acceptor" evidence="9">
    <location>
        <position position="272"/>
    </location>
</feature>
<dbReference type="HAMAP" id="MF_01987">
    <property type="entry name" value="Ribokinase"/>
    <property type="match status" value="1"/>
</dbReference>
<protein>
    <recommendedName>
        <fullName evidence="9">Ribokinase</fullName>
        <shortName evidence="9">RK</shortName>
        <ecNumber evidence="9">2.7.1.15</ecNumber>
    </recommendedName>
</protein>
<dbReference type="GO" id="GO:0005829">
    <property type="term" value="C:cytosol"/>
    <property type="evidence" value="ECO:0007669"/>
    <property type="project" value="TreeGrafter"/>
</dbReference>
<evidence type="ECO:0000256" key="5">
    <source>
        <dbReference type="ARBA" id="ARBA00022840"/>
    </source>
</evidence>
<dbReference type="Pfam" id="PF00294">
    <property type="entry name" value="PfkB"/>
    <property type="match status" value="1"/>
</dbReference>
<comment type="cofactor">
    <cofactor evidence="9">
        <name>Mg(2+)</name>
        <dbReference type="ChEBI" id="CHEBI:18420"/>
    </cofactor>
    <text evidence="9">Requires a divalent cation, most likely magnesium in vivo, as an electrophilic catalyst to aid phosphoryl group transfer. It is the chelate of the metal and the nucleotide that is the actual substrate.</text>
</comment>
<dbReference type="Gene3D" id="3.40.1190.20">
    <property type="match status" value="1"/>
</dbReference>
<evidence type="ECO:0000256" key="8">
    <source>
        <dbReference type="ARBA" id="ARBA00023277"/>
    </source>
</evidence>
<keyword evidence="2 9" id="KW-0479">Metal-binding</keyword>
<dbReference type="PANTHER" id="PTHR10584">
    <property type="entry name" value="SUGAR KINASE"/>
    <property type="match status" value="1"/>
</dbReference>
<comment type="catalytic activity">
    <reaction evidence="9">
        <text>D-ribose + ATP = D-ribose 5-phosphate + ADP + H(+)</text>
        <dbReference type="Rhea" id="RHEA:13697"/>
        <dbReference type="ChEBI" id="CHEBI:15378"/>
        <dbReference type="ChEBI" id="CHEBI:30616"/>
        <dbReference type="ChEBI" id="CHEBI:47013"/>
        <dbReference type="ChEBI" id="CHEBI:78346"/>
        <dbReference type="ChEBI" id="CHEBI:456216"/>
        <dbReference type="EC" id="2.7.1.15"/>
    </reaction>
</comment>
<dbReference type="UniPathway" id="UPA00916">
    <property type="reaction ID" value="UER00889"/>
</dbReference>
<feature type="binding site" evidence="9">
    <location>
        <begin position="49"/>
        <end position="53"/>
    </location>
    <ligand>
        <name>substrate</name>
    </ligand>
</feature>
<dbReference type="SUPFAM" id="SSF53613">
    <property type="entry name" value="Ribokinase-like"/>
    <property type="match status" value="1"/>
</dbReference>
<dbReference type="InterPro" id="IPR002139">
    <property type="entry name" value="Ribo/fructo_kinase"/>
</dbReference>
<evidence type="ECO:0000256" key="9">
    <source>
        <dbReference type="HAMAP-Rule" id="MF_01987"/>
    </source>
</evidence>
<evidence type="ECO:0000256" key="6">
    <source>
        <dbReference type="ARBA" id="ARBA00022842"/>
    </source>
</evidence>
<evidence type="ECO:0000313" key="11">
    <source>
        <dbReference type="EMBL" id="QDT61686.1"/>
    </source>
</evidence>
<feature type="binding site" evidence="9">
    <location>
        <position position="195"/>
    </location>
    <ligand>
        <name>ATP</name>
        <dbReference type="ChEBI" id="CHEBI:30616"/>
    </ligand>
</feature>
<keyword evidence="1 9" id="KW-0808">Transferase</keyword>
<keyword evidence="9" id="KW-0963">Cytoplasm</keyword>
<evidence type="ECO:0000256" key="3">
    <source>
        <dbReference type="ARBA" id="ARBA00022741"/>
    </source>
</evidence>
<organism evidence="11 12">
    <name type="scientific">Stieleria bergensis</name>
    <dbReference type="NCBI Taxonomy" id="2528025"/>
    <lineage>
        <taxon>Bacteria</taxon>
        <taxon>Pseudomonadati</taxon>
        <taxon>Planctomycetota</taxon>
        <taxon>Planctomycetia</taxon>
        <taxon>Pirellulales</taxon>
        <taxon>Pirellulaceae</taxon>
        <taxon>Stieleria</taxon>
    </lineage>
</organism>
<keyword evidence="5 9" id="KW-0067">ATP-binding</keyword>
<evidence type="ECO:0000256" key="1">
    <source>
        <dbReference type="ARBA" id="ARBA00022679"/>
    </source>
</evidence>
<keyword evidence="4 9" id="KW-0418">Kinase</keyword>
<feature type="binding site" evidence="9">
    <location>
        <begin position="271"/>
        <end position="272"/>
    </location>
    <ligand>
        <name>ATP</name>
        <dbReference type="ChEBI" id="CHEBI:30616"/>
    </ligand>
</feature>